<dbReference type="Proteomes" id="UP000663828">
    <property type="component" value="Unassembled WGS sequence"/>
</dbReference>
<evidence type="ECO:0000256" key="1">
    <source>
        <dbReference type="SAM" id="MobiDB-lite"/>
    </source>
</evidence>
<dbReference type="EMBL" id="CAJNOR010011491">
    <property type="protein sequence ID" value="CAF1661691.1"/>
    <property type="molecule type" value="Genomic_DNA"/>
</dbReference>
<sequence length="202" mass="23068">MPKSRNKKGANVSTSKFSQPLPLLESLRGQTQSTMNMDNDSDTDDLKISPTAVGWQCDMGDWSDVKATNSAENQFPQSLRSLERKQEKKKNFLLKALTRDHENINKEMEKKASSDDIDLPKLTQLVTDLITGNGGEKAYLDFLSILQYFSVHSTRDDHLEETVYHLIQAAVSFIRSNGQRFDLIKLDECYRQRHLLKNNSTK</sequence>
<reference evidence="2" key="1">
    <citation type="submission" date="2021-02" db="EMBL/GenBank/DDBJ databases">
        <authorList>
            <person name="Nowell W R."/>
        </authorList>
    </citation>
    <scope>NUCLEOTIDE SEQUENCE</scope>
</reference>
<comment type="caution">
    <text evidence="2">The sequence shown here is derived from an EMBL/GenBank/DDBJ whole genome shotgun (WGS) entry which is preliminary data.</text>
</comment>
<name>A0A816FI02_ADIRI</name>
<evidence type="ECO:0000313" key="3">
    <source>
        <dbReference type="Proteomes" id="UP000663828"/>
    </source>
</evidence>
<organism evidence="2 3">
    <name type="scientific">Adineta ricciae</name>
    <name type="common">Rotifer</name>
    <dbReference type="NCBI Taxonomy" id="249248"/>
    <lineage>
        <taxon>Eukaryota</taxon>
        <taxon>Metazoa</taxon>
        <taxon>Spiralia</taxon>
        <taxon>Gnathifera</taxon>
        <taxon>Rotifera</taxon>
        <taxon>Eurotatoria</taxon>
        <taxon>Bdelloidea</taxon>
        <taxon>Adinetida</taxon>
        <taxon>Adinetidae</taxon>
        <taxon>Adineta</taxon>
    </lineage>
</organism>
<keyword evidence="3" id="KW-1185">Reference proteome</keyword>
<accession>A0A816FI02</accession>
<evidence type="ECO:0000313" key="2">
    <source>
        <dbReference type="EMBL" id="CAF1661691.1"/>
    </source>
</evidence>
<protein>
    <submittedName>
        <fullName evidence="2">Uncharacterized protein</fullName>
    </submittedName>
</protein>
<proteinExistence type="predicted"/>
<feature type="region of interest" description="Disordered" evidence="1">
    <location>
        <begin position="1"/>
        <end position="45"/>
    </location>
</feature>
<gene>
    <name evidence="2" type="ORF">XAT740_LOCUS56991</name>
</gene>
<dbReference type="AlphaFoldDB" id="A0A816FI02"/>